<organism evidence="2 3">
    <name type="scientific">Fusarium phyllophilum</name>
    <dbReference type="NCBI Taxonomy" id="47803"/>
    <lineage>
        <taxon>Eukaryota</taxon>
        <taxon>Fungi</taxon>
        <taxon>Dikarya</taxon>
        <taxon>Ascomycota</taxon>
        <taxon>Pezizomycotina</taxon>
        <taxon>Sordariomycetes</taxon>
        <taxon>Hypocreomycetidae</taxon>
        <taxon>Hypocreales</taxon>
        <taxon>Nectriaceae</taxon>
        <taxon>Fusarium</taxon>
        <taxon>Fusarium fujikuroi species complex</taxon>
    </lineage>
</organism>
<evidence type="ECO:0000313" key="3">
    <source>
        <dbReference type="Proteomes" id="UP000582016"/>
    </source>
</evidence>
<keyword evidence="1" id="KW-0175">Coiled coil</keyword>
<dbReference type="AlphaFoldDB" id="A0A8H5JQF4"/>
<dbReference type="OrthoDB" id="5080924at2759"/>
<dbReference type="Proteomes" id="UP000582016">
    <property type="component" value="Unassembled WGS sequence"/>
</dbReference>
<feature type="coiled-coil region" evidence="1">
    <location>
        <begin position="27"/>
        <end position="75"/>
    </location>
</feature>
<proteinExistence type="predicted"/>
<accession>A0A8H5JQF4</accession>
<evidence type="ECO:0000256" key="1">
    <source>
        <dbReference type="SAM" id="Coils"/>
    </source>
</evidence>
<protein>
    <submittedName>
        <fullName evidence="2">Uncharacterized protein</fullName>
    </submittedName>
</protein>
<name>A0A8H5JQF4_9HYPO</name>
<reference evidence="2 3" key="1">
    <citation type="submission" date="2020-05" db="EMBL/GenBank/DDBJ databases">
        <title>Identification and distribution of gene clusters putatively required for synthesis of sphingolipid metabolism inhibitors in phylogenetically diverse species of the filamentous fungus Fusarium.</title>
        <authorList>
            <person name="Kim H.-S."/>
            <person name="Busman M."/>
            <person name="Brown D.W."/>
            <person name="Divon H."/>
            <person name="Uhlig S."/>
            <person name="Proctor R.H."/>
        </authorList>
    </citation>
    <scope>NUCLEOTIDE SEQUENCE [LARGE SCALE GENOMIC DNA]</scope>
    <source>
        <strain evidence="2 3">NRRL 13617</strain>
    </source>
</reference>
<keyword evidence="3" id="KW-1185">Reference proteome</keyword>
<evidence type="ECO:0000313" key="2">
    <source>
        <dbReference type="EMBL" id="KAF5559399.1"/>
    </source>
</evidence>
<comment type="caution">
    <text evidence="2">The sequence shown here is derived from an EMBL/GenBank/DDBJ whole genome shotgun (WGS) entry which is preliminary data.</text>
</comment>
<sequence>MSERVIIVEVAPSLNKHDEQYSLEEKIDLAESKIEGLLVEMSSLNQEMHKLYRKAKNLEKSNERFEEVLFKSQQKGASRRAMLSGLETLKEGVKTCLESKEQLLHMDLKSLKLQKELREWEFYREGLKTSQEEMRFDEWMRREESLPYQDWKKSTYSRE</sequence>
<gene>
    <name evidence="2" type="ORF">FPHYL_7087</name>
</gene>
<dbReference type="EMBL" id="JAAOAQ010000258">
    <property type="protein sequence ID" value="KAF5559399.1"/>
    <property type="molecule type" value="Genomic_DNA"/>
</dbReference>